<accession>A0A2H3TFS3</accession>
<dbReference type="EMBL" id="FMJY01000006">
    <property type="protein sequence ID" value="SCO87558.1"/>
    <property type="molecule type" value="Genomic_DNA"/>
</dbReference>
<evidence type="ECO:0000256" key="1">
    <source>
        <dbReference type="SAM" id="MobiDB-lite"/>
    </source>
</evidence>
<gene>
    <name evidence="2" type="ORF">FRV6_11685</name>
</gene>
<name>A0A2H3TFS3_FUSOX</name>
<sequence length="156" mass="17129">MIIADYVDSADDTGTGQEDSTKSRLHTNVIPTMRRSSAVEISKLGRLAFPTEGLDDYQDQLPGYHPAMAASTLLADPRTILLTRAFAKAAVHHLDVIDQIRNGDTRYSGYKFEGWIEAENHLENCLGALRLLGRASELSRDVADLLDSRRGCPGSI</sequence>
<dbReference type="Proteomes" id="UP000219369">
    <property type="component" value="Unassembled WGS sequence"/>
</dbReference>
<organism evidence="2 3">
    <name type="scientific">Fusarium oxysporum</name>
    <name type="common">Fusarium vascular wilt</name>
    <dbReference type="NCBI Taxonomy" id="5507"/>
    <lineage>
        <taxon>Eukaryota</taxon>
        <taxon>Fungi</taxon>
        <taxon>Dikarya</taxon>
        <taxon>Ascomycota</taxon>
        <taxon>Pezizomycotina</taxon>
        <taxon>Sordariomycetes</taxon>
        <taxon>Hypocreomycetidae</taxon>
        <taxon>Hypocreales</taxon>
        <taxon>Nectriaceae</taxon>
        <taxon>Fusarium</taxon>
        <taxon>Fusarium oxysporum species complex</taxon>
    </lineage>
</organism>
<evidence type="ECO:0000313" key="2">
    <source>
        <dbReference type="EMBL" id="SCO87558.1"/>
    </source>
</evidence>
<feature type="region of interest" description="Disordered" evidence="1">
    <location>
        <begin position="1"/>
        <end position="22"/>
    </location>
</feature>
<protein>
    <submittedName>
        <fullName evidence="2">Uncharacterized protein</fullName>
    </submittedName>
</protein>
<proteinExistence type="predicted"/>
<dbReference type="AlphaFoldDB" id="A0A2H3TFS3"/>
<reference evidence="3" key="1">
    <citation type="submission" date="2016-09" db="EMBL/GenBank/DDBJ databases">
        <authorList>
            <person name="Guldener U."/>
        </authorList>
    </citation>
    <scope>NUCLEOTIDE SEQUENCE [LARGE SCALE GENOMIC DNA]</scope>
    <source>
        <strain evidence="3">V64-1</strain>
    </source>
</reference>
<evidence type="ECO:0000313" key="3">
    <source>
        <dbReference type="Proteomes" id="UP000219369"/>
    </source>
</evidence>